<dbReference type="EMBL" id="WUEY01000006">
    <property type="protein sequence ID" value="NEI70991.1"/>
    <property type="molecule type" value="Genomic_DNA"/>
</dbReference>
<evidence type="ECO:0000313" key="1">
    <source>
        <dbReference type="EMBL" id="NEI70991.1"/>
    </source>
</evidence>
<sequence length="113" mass="12790">MASKKGNYKIPFNAAGDQQHYPEMEWVSGKRVESVMKDNFVFDDTLKFDGTARGRSAAYFYFVRSSTGTRVTVFMKEFSEMMPHLIRGSISGKFTFIKRGENYGTAFLGAEGK</sequence>
<protein>
    <submittedName>
        <fullName evidence="1">Uncharacterized protein</fullName>
    </submittedName>
</protein>
<accession>A0A6L9U676</accession>
<comment type="caution">
    <text evidence="1">The sequence shown here is derived from an EMBL/GenBank/DDBJ whole genome shotgun (WGS) entry which is preliminary data.</text>
</comment>
<evidence type="ECO:0000313" key="2">
    <source>
        <dbReference type="Proteomes" id="UP000483035"/>
    </source>
</evidence>
<dbReference type="AlphaFoldDB" id="A0A6L9U676"/>
<organism evidence="1 2">
    <name type="scientific">Rhizobium lusitanum</name>
    <dbReference type="NCBI Taxonomy" id="293958"/>
    <lineage>
        <taxon>Bacteria</taxon>
        <taxon>Pseudomonadati</taxon>
        <taxon>Pseudomonadota</taxon>
        <taxon>Alphaproteobacteria</taxon>
        <taxon>Hyphomicrobiales</taxon>
        <taxon>Rhizobiaceae</taxon>
        <taxon>Rhizobium/Agrobacterium group</taxon>
        <taxon>Rhizobium</taxon>
    </lineage>
</organism>
<dbReference type="Proteomes" id="UP000483035">
    <property type="component" value="Unassembled WGS sequence"/>
</dbReference>
<reference evidence="1 2" key="1">
    <citation type="submission" date="2019-12" db="EMBL/GenBank/DDBJ databases">
        <title>Rhizobium genotypes associated with high levels of biological nitrogen fixation by grain legumes in a temperate-maritime cropping system.</title>
        <authorList>
            <person name="Maluk M."/>
            <person name="Francesc Ferrando Molina F."/>
            <person name="Lopez Del Egido L."/>
            <person name="Lafos M."/>
            <person name="Langarica-Fuentes A."/>
            <person name="Gebre Yohannes G."/>
            <person name="Young M.W."/>
            <person name="Martin P."/>
            <person name="Gantlett R."/>
            <person name="Kenicer G."/>
            <person name="Hawes C."/>
            <person name="Begg G.S."/>
            <person name="Quilliam R.S."/>
            <person name="Squire G.R."/>
            <person name="Poole P.S."/>
            <person name="Young P.W."/>
            <person name="Iannetta P.M."/>
            <person name="James E.K."/>
        </authorList>
    </citation>
    <scope>NUCLEOTIDE SEQUENCE [LARGE SCALE GENOMIC DNA]</scope>
    <source>
        <strain evidence="1 2">JHI1118</strain>
    </source>
</reference>
<proteinExistence type="predicted"/>
<name>A0A6L9U676_9HYPH</name>
<dbReference type="RefSeq" id="WP_163987475.1">
    <property type="nucleotide sequence ID" value="NZ_WUEY01000006.1"/>
</dbReference>
<gene>
    <name evidence="1" type="ORF">GR212_15535</name>
</gene>